<dbReference type="AlphaFoldDB" id="A0A6B0VKA4"/>
<keyword evidence="1" id="KW-1133">Transmembrane helix</keyword>
<keyword evidence="1" id="KW-0812">Transmembrane</keyword>
<name>A0A6B0VKA4_9EURY</name>
<evidence type="ECO:0000313" key="2">
    <source>
        <dbReference type="EMBL" id="MXV61537.1"/>
    </source>
</evidence>
<keyword evidence="1" id="KW-0472">Membrane</keyword>
<sequence>MQRWYGVFPNRPPTKSDLVGAVCGVLLVALNASTVDDWRWVAVGVVIGALVMGPLAQSPIGRQIDSMARDLGIGGRILVIAIGGAAVVAFVFLPPISGEIAVDTMIGVALLIPFYVLGHLLVARDLGGWSPD</sequence>
<organism evidence="2 3">
    <name type="scientific">Natronorubrum halalkaliphilum</name>
    <dbReference type="NCBI Taxonomy" id="2691917"/>
    <lineage>
        <taxon>Archaea</taxon>
        <taxon>Methanobacteriati</taxon>
        <taxon>Methanobacteriota</taxon>
        <taxon>Stenosarchaea group</taxon>
        <taxon>Halobacteria</taxon>
        <taxon>Halobacteriales</taxon>
        <taxon>Natrialbaceae</taxon>
        <taxon>Natronorubrum</taxon>
    </lineage>
</organism>
<reference evidence="2 3" key="1">
    <citation type="submission" date="2020-01" db="EMBL/GenBank/DDBJ databases">
        <title>Natronorubrum sp. JWXQ-INN 674 isolated from Inner Mongolia Autonomous Region of China.</title>
        <authorList>
            <person name="Xue Q."/>
        </authorList>
    </citation>
    <scope>NUCLEOTIDE SEQUENCE [LARGE SCALE GENOMIC DNA]</scope>
    <source>
        <strain evidence="2 3">JWXQ-INN-674</strain>
    </source>
</reference>
<dbReference type="Proteomes" id="UP000434101">
    <property type="component" value="Unassembled WGS sequence"/>
</dbReference>
<dbReference type="RefSeq" id="WP_160063503.1">
    <property type="nucleotide sequence ID" value="NZ_WUYX01000021.1"/>
</dbReference>
<evidence type="ECO:0000313" key="3">
    <source>
        <dbReference type="Proteomes" id="UP000434101"/>
    </source>
</evidence>
<dbReference type="EMBL" id="WUYX01000021">
    <property type="protein sequence ID" value="MXV61537.1"/>
    <property type="molecule type" value="Genomic_DNA"/>
</dbReference>
<feature type="transmembrane region" description="Helical" evidence="1">
    <location>
        <begin position="105"/>
        <end position="123"/>
    </location>
</feature>
<proteinExistence type="predicted"/>
<keyword evidence="3" id="KW-1185">Reference proteome</keyword>
<protein>
    <submittedName>
        <fullName evidence="2">Uncharacterized protein</fullName>
    </submittedName>
</protein>
<gene>
    <name evidence="2" type="ORF">GS429_05545</name>
</gene>
<accession>A0A6B0VKA4</accession>
<evidence type="ECO:0000256" key="1">
    <source>
        <dbReference type="SAM" id="Phobius"/>
    </source>
</evidence>
<comment type="caution">
    <text evidence="2">The sequence shown here is derived from an EMBL/GenBank/DDBJ whole genome shotgun (WGS) entry which is preliminary data.</text>
</comment>
<dbReference type="OrthoDB" id="163895at2157"/>
<feature type="transmembrane region" description="Helical" evidence="1">
    <location>
        <begin position="42"/>
        <end position="61"/>
    </location>
</feature>
<feature type="transmembrane region" description="Helical" evidence="1">
    <location>
        <begin position="73"/>
        <end position="93"/>
    </location>
</feature>